<dbReference type="EMBL" id="LSSM01002388">
    <property type="protein sequence ID" value="OMJ21902.1"/>
    <property type="molecule type" value="Genomic_DNA"/>
</dbReference>
<evidence type="ECO:0000313" key="2">
    <source>
        <dbReference type="EMBL" id="OMJ21902.1"/>
    </source>
</evidence>
<protein>
    <submittedName>
        <fullName evidence="2">Uncharacterized protein</fullName>
    </submittedName>
</protein>
<feature type="region of interest" description="Disordered" evidence="1">
    <location>
        <begin position="280"/>
        <end position="300"/>
    </location>
</feature>
<gene>
    <name evidence="2" type="ORF">AYI69_g5625</name>
</gene>
<reference evidence="3" key="1">
    <citation type="submission" date="2017-01" db="EMBL/GenBank/DDBJ databases">
        <authorList>
            <person name="Wang Y."/>
            <person name="White M."/>
            <person name="Kvist S."/>
            <person name="Moncalvo J.-M."/>
        </authorList>
    </citation>
    <scope>NUCLEOTIDE SEQUENCE [LARGE SCALE GENOMIC DNA]</scope>
    <source>
        <strain evidence="3">ID-206-W2</strain>
    </source>
</reference>
<name>A0A1R1Y4L1_9FUNG</name>
<feature type="compositionally biased region" description="Polar residues" evidence="1">
    <location>
        <begin position="56"/>
        <end position="78"/>
    </location>
</feature>
<organism evidence="2 3">
    <name type="scientific">Smittium culicis</name>
    <dbReference type="NCBI Taxonomy" id="133412"/>
    <lineage>
        <taxon>Eukaryota</taxon>
        <taxon>Fungi</taxon>
        <taxon>Fungi incertae sedis</taxon>
        <taxon>Zoopagomycota</taxon>
        <taxon>Kickxellomycotina</taxon>
        <taxon>Harpellomycetes</taxon>
        <taxon>Harpellales</taxon>
        <taxon>Legeriomycetaceae</taxon>
        <taxon>Smittium</taxon>
    </lineage>
</organism>
<feature type="compositionally biased region" description="Basic and acidic residues" evidence="1">
    <location>
        <begin position="280"/>
        <end position="289"/>
    </location>
</feature>
<comment type="caution">
    <text evidence="2">The sequence shown here is derived from an EMBL/GenBank/DDBJ whole genome shotgun (WGS) entry which is preliminary data.</text>
</comment>
<evidence type="ECO:0000256" key="1">
    <source>
        <dbReference type="SAM" id="MobiDB-lite"/>
    </source>
</evidence>
<keyword evidence="3" id="KW-1185">Reference proteome</keyword>
<proteinExistence type="predicted"/>
<feature type="region of interest" description="Disordered" evidence="1">
    <location>
        <begin position="105"/>
        <end position="233"/>
    </location>
</feature>
<dbReference type="OrthoDB" id="5651293at2759"/>
<feature type="region of interest" description="Disordered" evidence="1">
    <location>
        <begin position="1"/>
        <end position="78"/>
    </location>
</feature>
<evidence type="ECO:0000313" key="3">
    <source>
        <dbReference type="Proteomes" id="UP000187429"/>
    </source>
</evidence>
<dbReference type="AlphaFoldDB" id="A0A1R1Y4L1"/>
<accession>A0A1R1Y4L1</accession>
<feature type="compositionally biased region" description="Low complexity" evidence="1">
    <location>
        <begin position="187"/>
        <end position="203"/>
    </location>
</feature>
<sequence length="386" mass="41841">MYGLPSVKINSDDKKSNLENSDEQMPDSQEYIDTNSYSDTKPIIKPGTWIKKENLGSPNLSQDEISQTASGKSSYKSLNSEYGMDYKPDFIKSEANSASENDEFYDISFPGEKGKKKAISTKSKTTVKKEPVIKGDSANSSNARPTRKYTRLTRSSDIESGESSAGEKTKISDFFGADKSKPRRVVQSSKGQAAKKSAAEKQGLPPKGNQNKAMPLVFRSSSMNSVMSEDDDDDDVSKYIADMIKDESENGFSNADFDVSTIGKTTISLKTDTIKASDNCDHRADKKYGNSDNLSVKPAPNRAISISNNQRKNANSLKSAPIVICESSSESEIPVTGAKALDDSGSGEDYGASNNNDGINAFVISADENEFISMPSVRATRSQKAS</sequence>
<feature type="region of interest" description="Disordered" evidence="1">
    <location>
        <begin position="334"/>
        <end position="354"/>
    </location>
</feature>
<feature type="compositionally biased region" description="Basic and acidic residues" evidence="1">
    <location>
        <begin position="165"/>
        <end position="180"/>
    </location>
</feature>
<dbReference type="Proteomes" id="UP000187429">
    <property type="component" value="Unassembled WGS sequence"/>
</dbReference>
<feature type="non-terminal residue" evidence="2">
    <location>
        <position position="386"/>
    </location>
</feature>